<name>A0AAD8KLP0_TARER</name>
<evidence type="ECO:0000256" key="1">
    <source>
        <dbReference type="SAM" id="MobiDB-lite"/>
    </source>
</evidence>
<dbReference type="AlphaFoldDB" id="A0AAD8KLP0"/>
<organism evidence="2 3">
    <name type="scientific">Tagetes erecta</name>
    <name type="common">African marigold</name>
    <dbReference type="NCBI Taxonomy" id="13708"/>
    <lineage>
        <taxon>Eukaryota</taxon>
        <taxon>Viridiplantae</taxon>
        <taxon>Streptophyta</taxon>
        <taxon>Embryophyta</taxon>
        <taxon>Tracheophyta</taxon>
        <taxon>Spermatophyta</taxon>
        <taxon>Magnoliopsida</taxon>
        <taxon>eudicotyledons</taxon>
        <taxon>Gunneridae</taxon>
        <taxon>Pentapetalae</taxon>
        <taxon>asterids</taxon>
        <taxon>campanulids</taxon>
        <taxon>Asterales</taxon>
        <taxon>Asteraceae</taxon>
        <taxon>Asteroideae</taxon>
        <taxon>Heliantheae alliance</taxon>
        <taxon>Tageteae</taxon>
        <taxon>Tagetes</taxon>
    </lineage>
</organism>
<protein>
    <submittedName>
        <fullName evidence="2">Uncharacterized protein</fullName>
    </submittedName>
</protein>
<feature type="compositionally biased region" description="Acidic residues" evidence="1">
    <location>
        <begin position="65"/>
        <end position="76"/>
    </location>
</feature>
<evidence type="ECO:0000313" key="3">
    <source>
        <dbReference type="Proteomes" id="UP001229421"/>
    </source>
</evidence>
<comment type="caution">
    <text evidence="2">The sequence shown here is derived from an EMBL/GenBank/DDBJ whole genome shotgun (WGS) entry which is preliminary data.</text>
</comment>
<gene>
    <name evidence="2" type="ORF">QVD17_20427</name>
</gene>
<feature type="compositionally biased region" description="Polar residues" evidence="1">
    <location>
        <begin position="101"/>
        <end position="112"/>
    </location>
</feature>
<reference evidence="2" key="1">
    <citation type="journal article" date="2023" name="bioRxiv">
        <title>Improved chromosome-level genome assembly for marigold (Tagetes erecta).</title>
        <authorList>
            <person name="Jiang F."/>
            <person name="Yuan L."/>
            <person name="Wang S."/>
            <person name="Wang H."/>
            <person name="Xu D."/>
            <person name="Wang A."/>
            <person name="Fan W."/>
        </authorList>
    </citation>
    <scope>NUCLEOTIDE SEQUENCE</scope>
    <source>
        <strain evidence="2">WSJ</strain>
        <tissue evidence="2">Leaf</tissue>
    </source>
</reference>
<keyword evidence="3" id="KW-1185">Reference proteome</keyword>
<feature type="compositionally biased region" description="Polar residues" evidence="1">
    <location>
        <begin position="77"/>
        <end position="86"/>
    </location>
</feature>
<feature type="compositionally biased region" description="Basic and acidic residues" evidence="1">
    <location>
        <begin position="87"/>
        <end position="98"/>
    </location>
</feature>
<sequence length="262" mass="28773">MSRYHGRGKAILLSDSPDSPPRITTTTAPAFAPTIGAGSSGIPHPHGGGEFPSAFWFQVSPEGHGDEDMEESEPTEDSTGSSATRSDSLRYGRHEDGPSRAGQTARMSVRPATSFQREWSNMVAGITGAPPQPVVPTLIPPHVPAYPVGPHGHDAHARHSFHLGPSAQFGDPYAESARFSSASQHFPHADPHPYHSGPLTGVPDMETVWRRHQHYDTVVRERDAAVKQRNKIMSRFAKMRESMGRVLEKNPLDSLFSRRRRH</sequence>
<feature type="region of interest" description="Disordered" evidence="1">
    <location>
        <begin position="1"/>
        <end position="112"/>
    </location>
</feature>
<proteinExistence type="predicted"/>
<dbReference type="Proteomes" id="UP001229421">
    <property type="component" value="Unassembled WGS sequence"/>
</dbReference>
<feature type="compositionally biased region" description="Low complexity" evidence="1">
    <location>
        <begin position="21"/>
        <end position="45"/>
    </location>
</feature>
<accession>A0AAD8KLP0</accession>
<evidence type="ECO:0000313" key="2">
    <source>
        <dbReference type="EMBL" id="KAK1425083.1"/>
    </source>
</evidence>
<dbReference type="EMBL" id="JAUHHV010000005">
    <property type="protein sequence ID" value="KAK1425083.1"/>
    <property type="molecule type" value="Genomic_DNA"/>
</dbReference>